<dbReference type="PROSITE" id="PS00552">
    <property type="entry name" value="HTH_MERR_1"/>
    <property type="match status" value="1"/>
</dbReference>
<dbReference type="RefSeq" id="WP_126548455.1">
    <property type="nucleotide sequence ID" value="NZ_BIFS01000001.1"/>
</dbReference>
<organism evidence="3 4">
    <name type="scientific">Dictyobacter kobayashii</name>
    <dbReference type="NCBI Taxonomy" id="2014872"/>
    <lineage>
        <taxon>Bacteria</taxon>
        <taxon>Bacillati</taxon>
        <taxon>Chloroflexota</taxon>
        <taxon>Ktedonobacteria</taxon>
        <taxon>Ktedonobacterales</taxon>
        <taxon>Dictyobacteraceae</taxon>
        <taxon>Dictyobacter</taxon>
    </lineage>
</organism>
<dbReference type="GO" id="GO:0003677">
    <property type="term" value="F:DNA binding"/>
    <property type="evidence" value="ECO:0007669"/>
    <property type="project" value="UniProtKB-KW"/>
</dbReference>
<dbReference type="InterPro" id="IPR009061">
    <property type="entry name" value="DNA-bd_dom_put_sf"/>
</dbReference>
<evidence type="ECO:0000313" key="4">
    <source>
        <dbReference type="Proteomes" id="UP000287188"/>
    </source>
</evidence>
<accession>A0A402ABV5</accession>
<evidence type="ECO:0000313" key="3">
    <source>
        <dbReference type="EMBL" id="GCE16584.1"/>
    </source>
</evidence>
<dbReference type="Pfam" id="PF13411">
    <property type="entry name" value="MerR_1"/>
    <property type="match status" value="1"/>
</dbReference>
<protein>
    <submittedName>
        <fullName evidence="3">MerR family transcriptional regulator</fullName>
    </submittedName>
</protein>
<keyword evidence="4" id="KW-1185">Reference proteome</keyword>
<dbReference type="Proteomes" id="UP000287188">
    <property type="component" value="Unassembled WGS sequence"/>
</dbReference>
<evidence type="ECO:0000259" key="2">
    <source>
        <dbReference type="PROSITE" id="PS50937"/>
    </source>
</evidence>
<name>A0A402ABV5_9CHLR</name>
<dbReference type="OrthoDB" id="9773308at2"/>
<proteinExistence type="predicted"/>
<keyword evidence="1" id="KW-0238">DNA-binding</keyword>
<dbReference type="PANTHER" id="PTHR30204:SF97">
    <property type="entry name" value="MERR FAMILY REGULATORY PROTEIN"/>
    <property type="match status" value="1"/>
</dbReference>
<sequence length="290" mass="32539">MFRIGEFSKIAQVSGRLLRYYDEIGLLSPEATDPESGYRFYSAQQLPRLNHILVLKELGLSLEQIARLVDQNTSIDEMRGMLALRKAQIEQTVQEEMTRLRVVESRLQQIDTYGQIQEPDVVLKAVPAQQFLALREVLSGLGVRRRLVRKIATVVPAKVGHGSLGNIAIVTHSPIFDPEALDLEVGYLLTGKAPQSVRLSEERVLTQHTLPAIETLATLAHAGRISEVHRSYGALGTWIEQHGWQINGLGRELLMQLPKSEEEEEVVIEIQMPVIKLDPSARSKRELSDN</sequence>
<dbReference type="SUPFAM" id="SSF55136">
    <property type="entry name" value="Probable bacterial effector-binding domain"/>
    <property type="match status" value="1"/>
</dbReference>
<dbReference type="PANTHER" id="PTHR30204">
    <property type="entry name" value="REDOX-CYCLING DRUG-SENSING TRANSCRIPTIONAL ACTIVATOR SOXR"/>
    <property type="match status" value="1"/>
</dbReference>
<dbReference type="SUPFAM" id="SSF46955">
    <property type="entry name" value="Putative DNA-binding domain"/>
    <property type="match status" value="1"/>
</dbReference>
<reference evidence="4" key="1">
    <citation type="submission" date="2018-12" db="EMBL/GenBank/DDBJ databases">
        <title>Tengunoibacter tsumagoiensis gen. nov., sp. nov., Dictyobacter kobayashii sp. nov., D. alpinus sp. nov., and D. joshuensis sp. nov. and description of Dictyobacteraceae fam. nov. within the order Ktedonobacterales isolated from Tengu-no-mugimeshi.</title>
        <authorList>
            <person name="Wang C.M."/>
            <person name="Zheng Y."/>
            <person name="Sakai Y."/>
            <person name="Toyoda A."/>
            <person name="Minakuchi Y."/>
            <person name="Abe K."/>
            <person name="Yokota A."/>
            <person name="Yabe S."/>
        </authorList>
    </citation>
    <scope>NUCLEOTIDE SEQUENCE [LARGE SCALE GENOMIC DNA]</scope>
    <source>
        <strain evidence="4">Uno11</strain>
    </source>
</reference>
<gene>
    <name evidence="3" type="ORF">KDK_03840</name>
</gene>
<dbReference type="InterPro" id="IPR000551">
    <property type="entry name" value="MerR-type_HTH_dom"/>
</dbReference>
<comment type="caution">
    <text evidence="3">The sequence shown here is derived from an EMBL/GenBank/DDBJ whole genome shotgun (WGS) entry which is preliminary data.</text>
</comment>
<evidence type="ECO:0000256" key="1">
    <source>
        <dbReference type="ARBA" id="ARBA00023125"/>
    </source>
</evidence>
<dbReference type="Gene3D" id="1.10.1660.10">
    <property type="match status" value="1"/>
</dbReference>
<dbReference type="EMBL" id="BIFS01000001">
    <property type="protein sequence ID" value="GCE16584.1"/>
    <property type="molecule type" value="Genomic_DNA"/>
</dbReference>
<dbReference type="PROSITE" id="PS50937">
    <property type="entry name" value="HTH_MERR_2"/>
    <property type="match status" value="1"/>
</dbReference>
<dbReference type="AlphaFoldDB" id="A0A402ABV5"/>
<dbReference type="InterPro" id="IPR011256">
    <property type="entry name" value="Reg_factor_effector_dom_sf"/>
</dbReference>
<dbReference type="GO" id="GO:0003700">
    <property type="term" value="F:DNA-binding transcription factor activity"/>
    <property type="evidence" value="ECO:0007669"/>
    <property type="project" value="InterPro"/>
</dbReference>
<dbReference type="Gene3D" id="3.20.80.10">
    <property type="entry name" value="Regulatory factor, effector binding domain"/>
    <property type="match status" value="1"/>
</dbReference>
<dbReference type="SMART" id="SM00422">
    <property type="entry name" value="HTH_MERR"/>
    <property type="match status" value="1"/>
</dbReference>
<dbReference type="CDD" id="cd01107">
    <property type="entry name" value="HTH_BmrR"/>
    <property type="match status" value="1"/>
</dbReference>
<dbReference type="InterPro" id="IPR047057">
    <property type="entry name" value="MerR_fam"/>
</dbReference>
<feature type="domain" description="HTH merR-type" evidence="2">
    <location>
        <begin position="1"/>
        <end position="71"/>
    </location>
</feature>